<evidence type="ECO:0000256" key="5">
    <source>
        <dbReference type="ARBA" id="ARBA00022597"/>
    </source>
</evidence>
<evidence type="ECO:0000256" key="7">
    <source>
        <dbReference type="ARBA" id="ARBA00022989"/>
    </source>
</evidence>
<evidence type="ECO:0000256" key="9">
    <source>
        <dbReference type="ARBA" id="ARBA00035611"/>
    </source>
</evidence>
<evidence type="ECO:0000256" key="3">
    <source>
        <dbReference type="ARBA" id="ARBA00022475"/>
    </source>
</evidence>
<keyword evidence="8 11" id="KW-0472">Membrane</keyword>
<sequence>MSEILENENAENIQSLTEAVEAPSYTQQRSFGQLLRSDLGFLPVVLTLLIIVVCFALISRGLFLAPGNLSNLLQQIIGTAVASLGAALVLLLGEVDLSIAAVATMSGVIVGILAERLHVPGWEAIIIGLLSGTVAGLINGFFVAYLRIPSFIVTLATLIGFTGFEFYLLQDQAALAISNPTILILAGSAYSFLPDIYGVGLPTLAVIIFALGEIWSHLRRKRQGLRTKPLYQLIGKIVLVAVIVEGVIAILENTPGPARGTYLGVPISAAILFGLILIVWLLLSKTTFGRHVYAVGGNQEAARRAGINVVGTKLIIFALCSTLAAAAGILLTSRLNAANTQVPLNLLLESIAAAVIGGVSLFGGVGSVWAIVLGALIIGSLENGLGLLNLGVDVQNMVECVVLLIAVTADALIRRAQARSKSGR</sequence>
<feature type="transmembrane region" description="Helical" evidence="11">
    <location>
        <begin position="97"/>
        <end position="114"/>
    </location>
</feature>
<evidence type="ECO:0000256" key="4">
    <source>
        <dbReference type="ARBA" id="ARBA00022519"/>
    </source>
</evidence>
<feature type="transmembrane region" description="Helical" evidence="11">
    <location>
        <begin position="351"/>
        <end position="378"/>
    </location>
</feature>
<dbReference type="GO" id="GO:0022857">
    <property type="term" value="F:transmembrane transporter activity"/>
    <property type="evidence" value="ECO:0007669"/>
    <property type="project" value="InterPro"/>
</dbReference>
<dbReference type="KEGG" id="kbs:EPA93_44425"/>
<proteinExistence type="predicted"/>
<dbReference type="OrthoDB" id="9813906at2"/>
<gene>
    <name evidence="12" type="ORF">EPA93_44425</name>
</gene>
<protein>
    <recommendedName>
        <fullName evidence="10">Xylose transport system permease protein XylH</fullName>
    </recommendedName>
</protein>
<feature type="transmembrane region" description="Helical" evidence="11">
    <location>
        <begin position="148"/>
        <end position="168"/>
    </location>
</feature>
<feature type="transmembrane region" description="Helical" evidence="11">
    <location>
        <begin position="71"/>
        <end position="91"/>
    </location>
</feature>
<dbReference type="Pfam" id="PF02653">
    <property type="entry name" value="BPD_transp_2"/>
    <property type="match status" value="1"/>
</dbReference>
<evidence type="ECO:0000313" key="12">
    <source>
        <dbReference type="EMBL" id="QBD82642.1"/>
    </source>
</evidence>
<evidence type="ECO:0000256" key="11">
    <source>
        <dbReference type="SAM" id="Phobius"/>
    </source>
</evidence>
<dbReference type="CDD" id="cd06579">
    <property type="entry name" value="TM_PBP1_transp_AraH_like"/>
    <property type="match status" value="1"/>
</dbReference>
<dbReference type="PANTHER" id="PTHR32196">
    <property type="entry name" value="ABC TRANSPORTER PERMEASE PROTEIN YPHD-RELATED-RELATED"/>
    <property type="match status" value="1"/>
</dbReference>
<feature type="transmembrane region" description="Helical" evidence="11">
    <location>
        <begin position="230"/>
        <end position="251"/>
    </location>
</feature>
<dbReference type="EMBL" id="CP035758">
    <property type="protein sequence ID" value="QBD82642.1"/>
    <property type="molecule type" value="Genomic_DNA"/>
</dbReference>
<evidence type="ECO:0000256" key="1">
    <source>
        <dbReference type="ARBA" id="ARBA00004651"/>
    </source>
</evidence>
<evidence type="ECO:0000256" key="10">
    <source>
        <dbReference type="ARBA" id="ARBA00035686"/>
    </source>
</evidence>
<dbReference type="InterPro" id="IPR001851">
    <property type="entry name" value="ABC_transp_permease"/>
</dbReference>
<comment type="function">
    <text evidence="9">Part of the binding-protein-dependent transport system for D-xylose. Probably responsible for the translocation of the substrate across the membrane.</text>
</comment>
<accession>A0A4P6K3U7</accession>
<keyword evidence="3" id="KW-1003">Cell membrane</keyword>
<keyword evidence="4" id="KW-0997">Cell inner membrane</keyword>
<keyword evidence="13" id="KW-1185">Reference proteome</keyword>
<keyword evidence="5" id="KW-0762">Sugar transport</keyword>
<feature type="transmembrane region" description="Helical" evidence="11">
    <location>
        <begin position="263"/>
        <end position="283"/>
    </location>
</feature>
<evidence type="ECO:0000256" key="6">
    <source>
        <dbReference type="ARBA" id="ARBA00022692"/>
    </source>
</evidence>
<comment type="subcellular location">
    <subcellularLocation>
        <location evidence="1">Cell membrane</location>
        <topology evidence="1">Multi-pass membrane protein</topology>
    </subcellularLocation>
</comment>
<feature type="transmembrane region" description="Helical" evidence="11">
    <location>
        <begin position="121"/>
        <end position="142"/>
    </location>
</feature>
<dbReference type="RefSeq" id="WP_129893711.1">
    <property type="nucleotide sequence ID" value="NZ_CP035758.1"/>
</dbReference>
<dbReference type="Proteomes" id="UP000290365">
    <property type="component" value="Chromosome"/>
</dbReference>
<name>A0A4P6K3U7_KTERU</name>
<keyword evidence="7 11" id="KW-1133">Transmembrane helix</keyword>
<evidence type="ECO:0000256" key="2">
    <source>
        <dbReference type="ARBA" id="ARBA00022448"/>
    </source>
</evidence>
<dbReference type="AlphaFoldDB" id="A0A4P6K3U7"/>
<evidence type="ECO:0000313" key="13">
    <source>
        <dbReference type="Proteomes" id="UP000290365"/>
    </source>
</evidence>
<feature type="transmembrane region" description="Helical" evidence="11">
    <location>
        <begin position="199"/>
        <end position="218"/>
    </location>
</feature>
<feature type="transmembrane region" description="Helical" evidence="11">
    <location>
        <begin position="39"/>
        <end position="59"/>
    </location>
</feature>
<dbReference type="PANTHER" id="PTHR32196:SF32">
    <property type="entry name" value="XYLOSE TRANSPORT SYSTEM PERMEASE PROTEIN XYLH"/>
    <property type="match status" value="1"/>
</dbReference>
<keyword evidence="6 11" id="KW-0812">Transmembrane</keyword>
<feature type="transmembrane region" description="Helical" evidence="11">
    <location>
        <begin position="314"/>
        <end position="331"/>
    </location>
</feature>
<organism evidence="12 13">
    <name type="scientific">Ktedonosporobacter rubrisoli</name>
    <dbReference type="NCBI Taxonomy" id="2509675"/>
    <lineage>
        <taxon>Bacteria</taxon>
        <taxon>Bacillati</taxon>
        <taxon>Chloroflexota</taxon>
        <taxon>Ktedonobacteria</taxon>
        <taxon>Ktedonobacterales</taxon>
        <taxon>Ktedonosporobacteraceae</taxon>
        <taxon>Ktedonosporobacter</taxon>
    </lineage>
</organism>
<dbReference type="GO" id="GO:0005886">
    <property type="term" value="C:plasma membrane"/>
    <property type="evidence" value="ECO:0007669"/>
    <property type="project" value="UniProtKB-SubCell"/>
</dbReference>
<keyword evidence="2" id="KW-0813">Transport</keyword>
<evidence type="ECO:0000256" key="8">
    <source>
        <dbReference type="ARBA" id="ARBA00023136"/>
    </source>
</evidence>
<reference evidence="12 13" key="1">
    <citation type="submission" date="2019-01" db="EMBL/GenBank/DDBJ databases">
        <title>Ktedonosporobacter rubrisoli SCAWS-G2.</title>
        <authorList>
            <person name="Huang Y."/>
            <person name="Yan B."/>
        </authorList>
    </citation>
    <scope>NUCLEOTIDE SEQUENCE [LARGE SCALE GENOMIC DNA]</scope>
    <source>
        <strain evidence="12 13">SCAWS-G2</strain>
    </source>
</reference>